<keyword evidence="5" id="KW-1185">Reference proteome</keyword>
<name>A0A172YB89_9GAMM</name>
<dbReference type="KEGG" id="haa:A5892_02710"/>
<organism evidence="4 5">
    <name type="scientific">Halotalea alkalilenta</name>
    <dbReference type="NCBI Taxonomy" id="376489"/>
    <lineage>
        <taxon>Bacteria</taxon>
        <taxon>Pseudomonadati</taxon>
        <taxon>Pseudomonadota</taxon>
        <taxon>Gammaproteobacteria</taxon>
        <taxon>Oceanospirillales</taxon>
        <taxon>Halomonadaceae</taxon>
        <taxon>Halotalea</taxon>
    </lineage>
</organism>
<dbReference type="InterPro" id="IPR036188">
    <property type="entry name" value="FAD/NAD-bd_sf"/>
</dbReference>
<keyword evidence="2" id="KW-0560">Oxidoreductase</keyword>
<evidence type="ECO:0000259" key="3">
    <source>
        <dbReference type="Pfam" id="PF01266"/>
    </source>
</evidence>
<dbReference type="GO" id="GO:0055130">
    <property type="term" value="P:D-alanine catabolic process"/>
    <property type="evidence" value="ECO:0007669"/>
    <property type="project" value="TreeGrafter"/>
</dbReference>
<reference evidence="4 5" key="1">
    <citation type="submission" date="2016-04" db="EMBL/GenBank/DDBJ databases">
        <title>Complete Genome Sequence of Halotalea alkalilenta IHB B 13600.</title>
        <authorList>
            <person name="Swarnkar M.K."/>
            <person name="Sharma A."/>
            <person name="Kaushal K."/>
            <person name="Soni R."/>
            <person name="Rana S."/>
            <person name="Singh A.K."/>
            <person name="Gulati A."/>
        </authorList>
    </citation>
    <scope>NUCLEOTIDE SEQUENCE [LARGE SCALE GENOMIC DNA]</scope>
    <source>
        <strain evidence="4 5">IHB B 13600</strain>
    </source>
</reference>
<dbReference type="RefSeq" id="WP_064121492.1">
    <property type="nucleotide sequence ID" value="NZ_CP015243.1"/>
</dbReference>
<dbReference type="SUPFAM" id="SSF51905">
    <property type="entry name" value="FAD/NAD(P)-binding domain"/>
    <property type="match status" value="1"/>
</dbReference>
<dbReference type="InterPro" id="IPR006076">
    <property type="entry name" value="FAD-dep_OxRdtase"/>
</dbReference>
<accession>A0A172YB89</accession>
<dbReference type="GO" id="GO:0008718">
    <property type="term" value="F:D-amino-acid dehydrogenase activity"/>
    <property type="evidence" value="ECO:0007669"/>
    <property type="project" value="TreeGrafter"/>
</dbReference>
<gene>
    <name evidence="4" type="ORF">A5892_02710</name>
</gene>
<feature type="domain" description="FAD dependent oxidoreductase" evidence="3">
    <location>
        <begin position="19"/>
        <end position="413"/>
    </location>
</feature>
<comment type="similarity">
    <text evidence="1">Belongs to the DadA oxidoreductase family.</text>
</comment>
<dbReference type="PANTHER" id="PTHR13847:SF280">
    <property type="entry name" value="D-AMINO ACID DEHYDROGENASE"/>
    <property type="match status" value="1"/>
</dbReference>
<evidence type="ECO:0000313" key="4">
    <source>
        <dbReference type="EMBL" id="ANF56513.1"/>
    </source>
</evidence>
<sequence length="433" mass="46940">MYPRIAQVASDSALPKRADAVVIGGGIVGVSTAYFLAERGLAVVLLDKSGIAHEQSSRNWGWCRTMGRDVAEIPLAIESLKLWEGWRDTLEHDTGFVRSGILYACESDAETETQKAWLAQSSSLGSEARLLDRDALAALLPGGVPAGWRAGLWTESDGRAEPDVASAAIAQGARKLGVKILVPCAARGLALESGRVQGVFTELGRIDCDTVVLAGGAWSSLFCRTLGIRLPQLRVLGSVLRTEPLEDAPEFAIATSRYAFRKRADGGYTIALRNANVAPLCPDSFRYFNDFIPLVRAHRHEYRLRVNAHSLAALRTPNRWAVDAPSPFERERLLDPRPIDAYPERALEMIRAQFPAFAKARIAQYWGGMIDVTPDAVPVIDRVAAIPGFHLATGFSGHGFGIGPGAGRLMADMVCEAPPLVDPTPYRLARFNG</sequence>
<evidence type="ECO:0000313" key="5">
    <source>
        <dbReference type="Proteomes" id="UP000077875"/>
    </source>
</evidence>
<dbReference type="PANTHER" id="PTHR13847">
    <property type="entry name" value="SARCOSINE DEHYDROGENASE-RELATED"/>
    <property type="match status" value="1"/>
</dbReference>
<protein>
    <submittedName>
        <fullName evidence="4">D-amino-acid oxidase</fullName>
    </submittedName>
</protein>
<dbReference type="GO" id="GO:0005737">
    <property type="term" value="C:cytoplasm"/>
    <property type="evidence" value="ECO:0007669"/>
    <property type="project" value="TreeGrafter"/>
</dbReference>
<dbReference type="Gene3D" id="3.50.50.60">
    <property type="entry name" value="FAD/NAD(P)-binding domain"/>
    <property type="match status" value="1"/>
</dbReference>
<dbReference type="AlphaFoldDB" id="A0A172YB89"/>
<dbReference type="Gene3D" id="3.30.9.10">
    <property type="entry name" value="D-Amino Acid Oxidase, subunit A, domain 2"/>
    <property type="match status" value="1"/>
</dbReference>
<evidence type="ECO:0000256" key="2">
    <source>
        <dbReference type="ARBA" id="ARBA00023002"/>
    </source>
</evidence>
<dbReference type="EMBL" id="CP015243">
    <property type="protein sequence ID" value="ANF56513.1"/>
    <property type="molecule type" value="Genomic_DNA"/>
</dbReference>
<proteinExistence type="inferred from homology"/>
<dbReference type="STRING" id="376489.A5892_02710"/>
<dbReference type="Pfam" id="PF01266">
    <property type="entry name" value="DAO"/>
    <property type="match status" value="1"/>
</dbReference>
<evidence type="ECO:0000256" key="1">
    <source>
        <dbReference type="ARBA" id="ARBA00009410"/>
    </source>
</evidence>
<dbReference type="GO" id="GO:0005886">
    <property type="term" value="C:plasma membrane"/>
    <property type="evidence" value="ECO:0007669"/>
    <property type="project" value="TreeGrafter"/>
</dbReference>
<dbReference type="Proteomes" id="UP000077875">
    <property type="component" value="Chromosome"/>
</dbReference>